<protein>
    <submittedName>
        <fullName evidence="4">Frizzled domain-containing protein</fullName>
    </submittedName>
</protein>
<dbReference type="PANTHER" id="PTHR36300:SF1">
    <property type="entry name" value="RAW, ISOFORM A"/>
    <property type="match status" value="1"/>
</dbReference>
<dbReference type="eggNOG" id="KOG3577">
    <property type="taxonomic scope" value="Eukaryota"/>
</dbReference>
<evidence type="ECO:0000256" key="2">
    <source>
        <dbReference type="SAM" id="Phobius"/>
    </source>
</evidence>
<feature type="transmembrane region" description="Helical" evidence="2">
    <location>
        <begin position="287"/>
        <end position="305"/>
    </location>
</feature>
<evidence type="ECO:0000256" key="1">
    <source>
        <dbReference type="SAM" id="MobiDB-lite"/>
    </source>
</evidence>
<keyword evidence="2" id="KW-0812">Transmembrane</keyword>
<proteinExistence type="predicted"/>
<dbReference type="Pfam" id="PF15891">
    <property type="entry name" value="Nuc_deoxyri_tr2"/>
    <property type="match status" value="1"/>
</dbReference>
<reference evidence="4" key="1">
    <citation type="submission" date="2016-11" db="UniProtKB">
        <authorList>
            <consortium name="WormBaseParasite"/>
        </authorList>
    </citation>
    <scope>IDENTIFICATION</scope>
</reference>
<dbReference type="AlphaFoldDB" id="A0A1I7U4N3"/>
<keyword evidence="2" id="KW-1133">Transmembrane helix</keyword>
<evidence type="ECO:0000313" key="4">
    <source>
        <dbReference type="WBParaSite" id="Csp11.Scaffold629.g14804.t1"/>
    </source>
</evidence>
<sequence length="601" mass="67684">MTMRLRSTSYAKFTKTESALFGRAMTRCSAPREISVSEETTEKSGRKSPKSPIEAKKLSKPSTLCCKNGEECKVAGNCVCKPPKPTGPKEETPTSSRETYDVFLGGSCGTTVWRRQSVIPFLKKRGITYYDPQRSFWSENMIYEESIAKESSSLFLFVIDPATVNATSFLEIAYFAARKSPKLVVVFLGKTEWAEKAHPDDLPDRNRTCQLLDKILESHQVPMLHTIPDALEFIEEEMLGRQSLTEAMRSKNNRLPYLQIRARRAVRNVKSLAAQTMKVCKNYATKTVVTGLIDTAVLVGISFAFPALPLFYILIPLLMLNIVFFGVVHKIQVLRKRYPRMIADSSAVMYQATPAIPSPRVTVKATNVNGTISSKSIVRRRSKQNFEKLFPEDGASSFIIPTNFMPKQETKVNIDCSVVELCSSSSDDNSWVQELAAPTLDGKGTPYSYVLATPNFHLDNRMNCLRTWFHHHKKFFYYIPSTTTFLSGMVEIAYILGHTNWEGTVCVPSTSQILEGPDDMTEDEKDHARAARRRRNDCYQIAFCYLKIRVSQLVVGITCAIWVVSSKTLSSYHKAYLALSTRSPPPPLPNALHHVDQVNMR</sequence>
<evidence type="ECO:0000313" key="3">
    <source>
        <dbReference type="Proteomes" id="UP000095282"/>
    </source>
</evidence>
<feature type="region of interest" description="Disordered" evidence="1">
    <location>
        <begin position="31"/>
        <end position="55"/>
    </location>
</feature>
<dbReference type="GO" id="GO:0005886">
    <property type="term" value="C:plasma membrane"/>
    <property type="evidence" value="ECO:0007669"/>
    <property type="project" value="TreeGrafter"/>
</dbReference>
<name>A0A1I7U4N3_9PELO</name>
<keyword evidence="2" id="KW-0472">Membrane</keyword>
<organism evidence="3 4">
    <name type="scientific">Caenorhabditis tropicalis</name>
    <dbReference type="NCBI Taxonomy" id="1561998"/>
    <lineage>
        <taxon>Eukaryota</taxon>
        <taxon>Metazoa</taxon>
        <taxon>Ecdysozoa</taxon>
        <taxon>Nematoda</taxon>
        <taxon>Chromadorea</taxon>
        <taxon>Rhabditida</taxon>
        <taxon>Rhabditina</taxon>
        <taxon>Rhabditomorpha</taxon>
        <taxon>Rhabditoidea</taxon>
        <taxon>Rhabditidae</taxon>
        <taxon>Peloderinae</taxon>
        <taxon>Caenorhabditis</taxon>
    </lineage>
</organism>
<dbReference type="Gene3D" id="3.40.50.450">
    <property type="match status" value="1"/>
</dbReference>
<dbReference type="Proteomes" id="UP000095282">
    <property type="component" value="Unplaced"/>
</dbReference>
<feature type="transmembrane region" description="Helical" evidence="2">
    <location>
        <begin position="311"/>
        <end position="331"/>
    </location>
</feature>
<accession>A0A1I7U4N3</accession>
<dbReference type="InterPro" id="IPR039470">
    <property type="entry name" value="Nuc_deoxyri_tr2"/>
</dbReference>
<keyword evidence="3" id="KW-1185">Reference proteome</keyword>
<dbReference type="STRING" id="1561998.A0A1I7U4N3"/>
<dbReference type="WBParaSite" id="Csp11.Scaffold629.g14804.t1">
    <property type="protein sequence ID" value="Csp11.Scaffold629.g14804.t1"/>
    <property type="gene ID" value="Csp11.Scaffold629.g14804"/>
</dbReference>
<dbReference type="PANTHER" id="PTHR36300">
    <property type="entry name" value="RAW, ISOFORM A"/>
    <property type="match status" value="1"/>
</dbReference>
<dbReference type="FunFam" id="3.40.50.450:FF:000033">
    <property type="entry name" value="CRE-OLRN-1 protein"/>
    <property type="match status" value="1"/>
</dbReference>